<evidence type="ECO:0000313" key="1">
    <source>
        <dbReference type="EMBL" id="TPG29712.1"/>
    </source>
</evidence>
<keyword evidence="2" id="KW-1185">Reference proteome</keyword>
<proteinExistence type="predicted"/>
<dbReference type="InterPro" id="IPR022536">
    <property type="entry name" value="EspC"/>
</dbReference>
<dbReference type="EMBL" id="RCZG01000015">
    <property type="protein sequence ID" value="TPG29712.1"/>
    <property type="molecule type" value="Genomic_DNA"/>
</dbReference>
<organism evidence="1 2">
    <name type="scientific">Mycolicibacterium hodleri</name>
    <dbReference type="NCBI Taxonomy" id="49897"/>
    <lineage>
        <taxon>Bacteria</taxon>
        <taxon>Bacillati</taxon>
        <taxon>Actinomycetota</taxon>
        <taxon>Actinomycetes</taxon>
        <taxon>Mycobacteriales</taxon>
        <taxon>Mycobacteriaceae</taxon>
        <taxon>Mycolicibacterium</taxon>
    </lineage>
</organism>
<accession>A0A502DZ38</accession>
<dbReference type="Pfam" id="PF10824">
    <property type="entry name" value="T7SS_ESX_EspC"/>
    <property type="match status" value="1"/>
</dbReference>
<dbReference type="AlphaFoldDB" id="A0A502DZ38"/>
<sequence>MSTDSEKNLKVLTDHLRDLTTLQDTAAGQITGANRSIVDPGRDMWNTHGIACSATNFAVSRVEGARRNAGGALFRVSTELSEKLEAAAGAYANTDSSAAGNIGACGV</sequence>
<evidence type="ECO:0000313" key="2">
    <source>
        <dbReference type="Proteomes" id="UP000320095"/>
    </source>
</evidence>
<gene>
    <name evidence="1" type="ORF">EAH80_26125</name>
</gene>
<dbReference type="OrthoDB" id="4628985at2"/>
<dbReference type="GO" id="GO:0009306">
    <property type="term" value="P:protein secretion"/>
    <property type="evidence" value="ECO:0007669"/>
    <property type="project" value="InterPro"/>
</dbReference>
<name>A0A502DZ38_9MYCO</name>
<comment type="caution">
    <text evidence="1">The sequence shown here is derived from an EMBL/GenBank/DDBJ whole genome shotgun (WGS) entry which is preliminary data.</text>
</comment>
<reference evidence="1 2" key="1">
    <citation type="journal article" date="2019" name="Environ. Microbiol.">
        <title>Species interactions and distinct microbial communities in high Arctic permafrost affected cryosols are associated with the CH4 and CO2 gas fluxes.</title>
        <authorList>
            <person name="Altshuler I."/>
            <person name="Hamel J."/>
            <person name="Turney S."/>
            <person name="Magnuson E."/>
            <person name="Levesque R."/>
            <person name="Greer C."/>
            <person name="Whyte L.G."/>
        </authorList>
    </citation>
    <scope>NUCLEOTIDE SEQUENCE [LARGE SCALE GENOMIC DNA]</scope>
    <source>
        <strain evidence="1 2">S5.20</strain>
    </source>
</reference>
<dbReference type="Proteomes" id="UP000320095">
    <property type="component" value="Unassembled WGS sequence"/>
</dbReference>
<protein>
    <submittedName>
        <fullName evidence="1">ESX-1 secretion-associated protein</fullName>
    </submittedName>
</protein>
<dbReference type="RefSeq" id="WP_140697867.1">
    <property type="nucleotide sequence ID" value="NZ_RCZG01000015.1"/>
</dbReference>